<dbReference type="Proteomes" id="UP000734854">
    <property type="component" value="Unassembled WGS sequence"/>
</dbReference>
<dbReference type="OrthoDB" id="785636at2759"/>
<dbReference type="PANTHER" id="PTHR37216">
    <property type="entry name" value="EXPRESSED PROTEIN"/>
    <property type="match status" value="1"/>
</dbReference>
<dbReference type="PANTHER" id="PTHR37216:SF1">
    <property type="entry name" value="EXPRESSED PROTEIN"/>
    <property type="match status" value="1"/>
</dbReference>
<protein>
    <submittedName>
        <fullName evidence="1">Uncharacterized protein</fullName>
    </submittedName>
</protein>
<sequence length="155" mass="17204">MANNGKKGNKTPSKESLDRIIENYPQILNKETTDDDFCHIIYEIIGKLNEEKGAIQIKLPKRDELKEKFDSITKGNKSKTLTKDEFRRIVKEIITFDSFTVGKGALDAIAFLFGAPIGALFAKRFIPGGASVSDDILIPAVTSLTVFLLAKTNRL</sequence>
<dbReference type="InterPro" id="IPR057196">
    <property type="entry name" value="DUF7874"/>
</dbReference>
<proteinExistence type="predicted"/>
<accession>A0A8J5L4Q3</accession>
<dbReference type="EMBL" id="JACMSC010000011">
    <property type="protein sequence ID" value="KAG6500771.1"/>
    <property type="molecule type" value="Genomic_DNA"/>
</dbReference>
<keyword evidence="2" id="KW-1185">Reference proteome</keyword>
<dbReference type="AlphaFoldDB" id="A0A8J5L4Q3"/>
<dbReference type="Pfam" id="PF25284">
    <property type="entry name" value="DUF7874"/>
    <property type="match status" value="1"/>
</dbReference>
<name>A0A8J5L4Q3_ZINOF</name>
<organism evidence="1 2">
    <name type="scientific">Zingiber officinale</name>
    <name type="common">Ginger</name>
    <name type="synonym">Amomum zingiber</name>
    <dbReference type="NCBI Taxonomy" id="94328"/>
    <lineage>
        <taxon>Eukaryota</taxon>
        <taxon>Viridiplantae</taxon>
        <taxon>Streptophyta</taxon>
        <taxon>Embryophyta</taxon>
        <taxon>Tracheophyta</taxon>
        <taxon>Spermatophyta</taxon>
        <taxon>Magnoliopsida</taxon>
        <taxon>Liliopsida</taxon>
        <taxon>Zingiberales</taxon>
        <taxon>Zingiberaceae</taxon>
        <taxon>Zingiber</taxon>
    </lineage>
</organism>
<reference evidence="1 2" key="1">
    <citation type="submission" date="2020-08" db="EMBL/GenBank/DDBJ databases">
        <title>Plant Genome Project.</title>
        <authorList>
            <person name="Zhang R.-G."/>
        </authorList>
    </citation>
    <scope>NUCLEOTIDE SEQUENCE [LARGE SCALE GENOMIC DNA]</scope>
    <source>
        <tissue evidence="1">Rhizome</tissue>
    </source>
</reference>
<comment type="caution">
    <text evidence="1">The sequence shown here is derived from an EMBL/GenBank/DDBJ whole genome shotgun (WGS) entry which is preliminary data.</text>
</comment>
<gene>
    <name evidence="1" type="ORF">ZIOFF_040626</name>
</gene>
<evidence type="ECO:0000313" key="1">
    <source>
        <dbReference type="EMBL" id="KAG6500771.1"/>
    </source>
</evidence>
<evidence type="ECO:0000313" key="2">
    <source>
        <dbReference type="Proteomes" id="UP000734854"/>
    </source>
</evidence>